<dbReference type="STRING" id="696762.PFRI_29220"/>
<dbReference type="Pfam" id="PF13177">
    <property type="entry name" value="DNA_pol3_delta2"/>
    <property type="match status" value="1"/>
</dbReference>
<dbReference type="InterPro" id="IPR003593">
    <property type="entry name" value="AAA+_ATPase"/>
</dbReference>
<organism evidence="3 4">
    <name type="scientific">Planktotalea frisia</name>
    <dbReference type="NCBI Taxonomy" id="696762"/>
    <lineage>
        <taxon>Bacteria</taxon>
        <taxon>Pseudomonadati</taxon>
        <taxon>Pseudomonadota</taxon>
        <taxon>Alphaproteobacteria</taxon>
        <taxon>Rhodobacterales</taxon>
        <taxon>Paracoccaceae</taxon>
        <taxon>Planktotalea</taxon>
    </lineage>
</organism>
<protein>
    <submittedName>
        <fullName evidence="3">DNA polymerase III subunit tau</fullName>
        <ecNumber evidence="3">2.7.7.7</ecNumber>
    </submittedName>
</protein>
<dbReference type="OrthoDB" id="9811073at2"/>
<dbReference type="NCBIfam" id="NF005677">
    <property type="entry name" value="PRK07471.1"/>
    <property type="match status" value="1"/>
</dbReference>
<dbReference type="GO" id="GO:0009360">
    <property type="term" value="C:DNA polymerase III complex"/>
    <property type="evidence" value="ECO:0007669"/>
    <property type="project" value="TreeGrafter"/>
</dbReference>
<dbReference type="RefSeq" id="WP_072631446.1">
    <property type="nucleotide sequence ID" value="NZ_MLCB01000164.1"/>
</dbReference>
<dbReference type="EC" id="2.7.7.7" evidence="3"/>
<keyword evidence="3" id="KW-0548">Nucleotidyltransferase</keyword>
<accession>A0A1L9NUF4</accession>
<feature type="region of interest" description="Disordered" evidence="1">
    <location>
        <begin position="1"/>
        <end position="23"/>
    </location>
</feature>
<dbReference type="Proteomes" id="UP000184514">
    <property type="component" value="Unassembled WGS sequence"/>
</dbReference>
<name>A0A1L9NUF4_9RHOB</name>
<evidence type="ECO:0000313" key="3">
    <source>
        <dbReference type="EMBL" id="OJI92861.1"/>
    </source>
</evidence>
<dbReference type="AlphaFoldDB" id="A0A1L9NUF4"/>
<sequence>MNVENLPEADRVPGAPHPRDTPELIGQSAAEQSFLDAYNTGRLHHGWLMIGPRGTGKATLAYRIARFLLSQPIDDGGMFGAPEKPTTLDTDPNHPVARRIAAGADPSLFVLRRGGAGSTENDQKKNLEAGKFAKDIRVDDVRKLNGFFNFSSAEGGRRVVIVDAADEMNVQAANALLKRLEEPPENATLLLVTHQPSRLLPTIRSRCRELRLSPLNHDEMARALHQALPDTDLDQGALAALTSGSVGEAIRMTNLSGPAIYAELVGLFATMPRMDRARALRLADAAAQRGAEDKLDMLVDLIALLLARLARAGTLGVTPTPEATKDEAEMIARLSPNPHQARRWAQVAQEVDAKLRHGRAVNLDPAALILDTLRHISQAAT</sequence>
<dbReference type="Gene3D" id="3.40.50.300">
    <property type="entry name" value="P-loop containing nucleotide triphosphate hydrolases"/>
    <property type="match status" value="1"/>
</dbReference>
<dbReference type="GO" id="GO:0006261">
    <property type="term" value="P:DNA-templated DNA replication"/>
    <property type="evidence" value="ECO:0007669"/>
    <property type="project" value="TreeGrafter"/>
</dbReference>
<keyword evidence="3" id="KW-0808">Transferase</keyword>
<evidence type="ECO:0000259" key="2">
    <source>
        <dbReference type="SMART" id="SM00382"/>
    </source>
</evidence>
<feature type="domain" description="AAA+ ATPase" evidence="2">
    <location>
        <begin position="43"/>
        <end position="215"/>
    </location>
</feature>
<gene>
    <name evidence="3" type="primary">dnaX_1</name>
    <name evidence="3" type="ORF">PFRI_29220</name>
</gene>
<evidence type="ECO:0000256" key="1">
    <source>
        <dbReference type="SAM" id="MobiDB-lite"/>
    </source>
</evidence>
<comment type="caution">
    <text evidence="3">The sequence shown here is derived from an EMBL/GenBank/DDBJ whole genome shotgun (WGS) entry which is preliminary data.</text>
</comment>
<dbReference type="InterPro" id="IPR050238">
    <property type="entry name" value="DNA_Rep/Repair_Clamp_Loader"/>
</dbReference>
<dbReference type="SMART" id="SM00382">
    <property type="entry name" value="AAA"/>
    <property type="match status" value="1"/>
</dbReference>
<dbReference type="PANTHER" id="PTHR11669">
    <property type="entry name" value="REPLICATION FACTOR C / DNA POLYMERASE III GAMMA-TAU SUBUNIT"/>
    <property type="match status" value="1"/>
</dbReference>
<dbReference type="PANTHER" id="PTHR11669:SF8">
    <property type="entry name" value="DNA POLYMERASE III SUBUNIT DELTA"/>
    <property type="match status" value="1"/>
</dbReference>
<reference evidence="3 4" key="1">
    <citation type="submission" date="2016-10" db="EMBL/GenBank/DDBJ databases">
        <title>Genome sequence of Planktotalea frisia SH6-1.</title>
        <authorList>
            <person name="Poehlein A."/>
            <person name="Bakenhus I."/>
            <person name="Voget S."/>
            <person name="Brinkhoff T."/>
            <person name="Simon M."/>
        </authorList>
    </citation>
    <scope>NUCLEOTIDE SEQUENCE [LARGE SCALE GENOMIC DNA]</scope>
    <source>
        <strain evidence="3 4">SH6-1</strain>
    </source>
</reference>
<evidence type="ECO:0000313" key="4">
    <source>
        <dbReference type="Proteomes" id="UP000184514"/>
    </source>
</evidence>
<dbReference type="EMBL" id="MLCB01000164">
    <property type="protein sequence ID" value="OJI92861.1"/>
    <property type="molecule type" value="Genomic_DNA"/>
</dbReference>
<dbReference type="InterPro" id="IPR027417">
    <property type="entry name" value="P-loop_NTPase"/>
</dbReference>
<keyword evidence="4" id="KW-1185">Reference proteome</keyword>
<proteinExistence type="predicted"/>
<dbReference type="SUPFAM" id="SSF52540">
    <property type="entry name" value="P-loop containing nucleoside triphosphate hydrolases"/>
    <property type="match status" value="1"/>
</dbReference>
<dbReference type="GO" id="GO:0003887">
    <property type="term" value="F:DNA-directed DNA polymerase activity"/>
    <property type="evidence" value="ECO:0007669"/>
    <property type="project" value="UniProtKB-EC"/>
</dbReference>